<dbReference type="EMBL" id="SAUN01000001">
    <property type="protein sequence ID" value="RVX37817.1"/>
    <property type="molecule type" value="Genomic_DNA"/>
</dbReference>
<evidence type="ECO:0000256" key="1">
    <source>
        <dbReference type="SAM" id="SignalP"/>
    </source>
</evidence>
<feature type="chain" id="PRO_5039365886" evidence="1">
    <location>
        <begin position="22"/>
        <end position="389"/>
    </location>
</feature>
<accession>A0A438LWU5</accession>
<keyword evidence="3" id="KW-1185">Reference proteome</keyword>
<reference evidence="2 3" key="1">
    <citation type="submission" date="2019-01" db="EMBL/GenBank/DDBJ databases">
        <title>Sequencing the genomes of 1000 actinobacteria strains.</title>
        <authorList>
            <person name="Klenk H.-P."/>
        </authorList>
    </citation>
    <scope>NUCLEOTIDE SEQUENCE [LARGE SCALE GENOMIC DNA]</scope>
    <source>
        <strain evidence="2 3">DSM 43925</strain>
    </source>
</reference>
<dbReference type="AlphaFoldDB" id="A0A438LWU5"/>
<organism evidence="2 3">
    <name type="scientific">Nonomuraea polychroma</name>
    <dbReference type="NCBI Taxonomy" id="46176"/>
    <lineage>
        <taxon>Bacteria</taxon>
        <taxon>Bacillati</taxon>
        <taxon>Actinomycetota</taxon>
        <taxon>Actinomycetes</taxon>
        <taxon>Streptosporangiales</taxon>
        <taxon>Streptosporangiaceae</taxon>
        <taxon>Nonomuraea</taxon>
    </lineage>
</organism>
<evidence type="ECO:0000313" key="3">
    <source>
        <dbReference type="Proteomes" id="UP000284824"/>
    </source>
</evidence>
<gene>
    <name evidence="2" type="ORF">EDD27_0096</name>
</gene>
<sequence>MKIIGARLVCLVMLVACTSGPRPPIATPGDRPAQDGQVPVARWDRIEPDGVQLAKSVTDVVATGRDDGWAVGYHYAEVEDEPLDGVLVRVGLRGWRAVERMDKRFPRAEQTSMRAVDAHGTGYAWAVGNAYLVNDVVPFALRWDGIAWHTLTPLGSKPDQQFTDVAIDGPRAVLTALRGNRSLLLSWNGERLQRLVSERGERFESVAARGGRTWIAGGQSPGTCEQTRPAVWHRPTSQTAALEPMRLPELGTGMLTQILQIDVANVWAVGERGTGTACDHDGHGTPLVLHWNGTVWQEVPLPGEGGRLTGITAAGPNDVWLAGVRDGHGVSLWHYDGRSWTREAMTFEADLEWAESRAALTIVPGTSQLWLAGSTGRDFDRHVAIYRRL</sequence>
<proteinExistence type="predicted"/>
<name>A0A438LWU5_9ACTN</name>
<keyword evidence="1" id="KW-0732">Signal</keyword>
<evidence type="ECO:0000313" key="2">
    <source>
        <dbReference type="EMBL" id="RVX37817.1"/>
    </source>
</evidence>
<comment type="caution">
    <text evidence="2">The sequence shown here is derived from an EMBL/GenBank/DDBJ whole genome shotgun (WGS) entry which is preliminary data.</text>
</comment>
<feature type="signal peptide" evidence="1">
    <location>
        <begin position="1"/>
        <end position="21"/>
    </location>
</feature>
<dbReference type="Proteomes" id="UP000284824">
    <property type="component" value="Unassembled WGS sequence"/>
</dbReference>
<protein>
    <submittedName>
        <fullName evidence="2">Uncharacterized protein</fullName>
    </submittedName>
</protein>